<evidence type="ECO:0000313" key="8">
    <source>
        <dbReference type="Proteomes" id="UP000663823"/>
    </source>
</evidence>
<evidence type="ECO:0008006" key="9">
    <source>
        <dbReference type="Google" id="ProtNLM"/>
    </source>
</evidence>
<reference evidence="7" key="1">
    <citation type="submission" date="2021-02" db="EMBL/GenBank/DDBJ databases">
        <authorList>
            <person name="Nowell W R."/>
        </authorList>
    </citation>
    <scope>NUCLEOTIDE SEQUENCE</scope>
</reference>
<evidence type="ECO:0000256" key="5">
    <source>
        <dbReference type="ARBA" id="ARBA00023136"/>
    </source>
</evidence>
<keyword evidence="2" id="KW-0812">Transmembrane</keyword>
<feature type="non-terminal residue" evidence="7">
    <location>
        <position position="1"/>
    </location>
</feature>
<keyword evidence="3" id="KW-0677">Repeat</keyword>
<dbReference type="InterPro" id="IPR052403">
    <property type="entry name" value="LINC-complex_assoc"/>
</dbReference>
<comment type="caution">
    <text evidence="7">The sequence shown here is derived from an EMBL/GenBank/DDBJ whole genome shotgun (WGS) entry which is preliminary data.</text>
</comment>
<feature type="coiled-coil region" evidence="6">
    <location>
        <begin position="37"/>
        <end position="67"/>
    </location>
</feature>
<dbReference type="GO" id="GO:0007097">
    <property type="term" value="P:nuclear migration"/>
    <property type="evidence" value="ECO:0007669"/>
    <property type="project" value="TreeGrafter"/>
</dbReference>
<keyword evidence="6" id="KW-0175">Coiled coil</keyword>
<dbReference type="InterPro" id="IPR002017">
    <property type="entry name" value="Spectrin_repeat"/>
</dbReference>
<dbReference type="SMART" id="SM00150">
    <property type="entry name" value="SPEC"/>
    <property type="match status" value="2"/>
</dbReference>
<dbReference type="GO" id="GO:0005737">
    <property type="term" value="C:cytoplasm"/>
    <property type="evidence" value="ECO:0007669"/>
    <property type="project" value="TreeGrafter"/>
</dbReference>
<evidence type="ECO:0000256" key="6">
    <source>
        <dbReference type="SAM" id="Coils"/>
    </source>
</evidence>
<evidence type="ECO:0000256" key="3">
    <source>
        <dbReference type="ARBA" id="ARBA00022737"/>
    </source>
</evidence>
<dbReference type="Proteomes" id="UP000663823">
    <property type="component" value="Unassembled WGS sequence"/>
</dbReference>
<feature type="coiled-coil region" evidence="6">
    <location>
        <begin position="142"/>
        <end position="207"/>
    </location>
</feature>
<dbReference type="Pfam" id="PF00435">
    <property type="entry name" value="Spectrin"/>
    <property type="match status" value="1"/>
</dbReference>
<dbReference type="AlphaFoldDB" id="A0A819TED8"/>
<dbReference type="Gene3D" id="1.20.58.60">
    <property type="match status" value="2"/>
</dbReference>
<evidence type="ECO:0000256" key="4">
    <source>
        <dbReference type="ARBA" id="ARBA00022989"/>
    </source>
</evidence>
<keyword evidence="5" id="KW-0472">Membrane</keyword>
<keyword evidence="4" id="KW-1133">Transmembrane helix</keyword>
<dbReference type="GO" id="GO:0034993">
    <property type="term" value="C:meiotic nuclear membrane microtubule tethering complex"/>
    <property type="evidence" value="ECO:0007669"/>
    <property type="project" value="TreeGrafter"/>
</dbReference>
<organism evidence="7 8">
    <name type="scientific">Rotaria sordida</name>
    <dbReference type="NCBI Taxonomy" id="392033"/>
    <lineage>
        <taxon>Eukaryota</taxon>
        <taxon>Metazoa</taxon>
        <taxon>Spiralia</taxon>
        <taxon>Gnathifera</taxon>
        <taxon>Rotifera</taxon>
        <taxon>Eurotatoria</taxon>
        <taxon>Bdelloidea</taxon>
        <taxon>Philodinida</taxon>
        <taxon>Philodinidae</taxon>
        <taxon>Rotaria</taxon>
    </lineage>
</organism>
<evidence type="ECO:0000256" key="2">
    <source>
        <dbReference type="ARBA" id="ARBA00022692"/>
    </source>
</evidence>
<dbReference type="GO" id="GO:0005640">
    <property type="term" value="C:nuclear outer membrane"/>
    <property type="evidence" value="ECO:0007669"/>
    <property type="project" value="TreeGrafter"/>
</dbReference>
<proteinExistence type="predicted"/>
<name>A0A819TED8_9BILA</name>
<accession>A0A819TED8</accession>
<comment type="subcellular location">
    <subcellularLocation>
        <location evidence="1">Membrane</location>
    </subcellularLocation>
</comment>
<dbReference type="InterPro" id="IPR018159">
    <property type="entry name" value="Spectrin/alpha-actinin"/>
</dbReference>
<protein>
    <recommendedName>
        <fullName evidence="9">Muscle-specific protein</fullName>
    </recommendedName>
</protein>
<sequence length="491" mass="58487">LLLRYNELDRTLDELSTIIKSIRSLQQQSTDDIDQFLVQCQNKNRELTQHRTELQRIRQAITEISSELHPDDTRQLIQKLNLLEIQWTDAERSLTVLIDNLTKRRSEHQDFEHKFLRFIQWFENFNNEINPRLDGLTIQTNLETLKNDIRNIIIDKRKYVNELLIQARLLQSQSNDQIQIQIIKQKIEQLEHIMNTVEQNVEKRIKKTEIICKMFNDFEQGYENIRSWMDTIETNLQRTLSTQNTNEFHIHQQSISAIEMDIEKHSTIMNSLLTLGHNLLNETDISPRTIDSVSRTVQTLEQRWLSLKELIIKRKFESDNIHISWRNIDDTINRVSKMINDHERFLTEIKRTSGDGLQGIRSEYKSLENFKRTLDNDDKEIQKIANYHSEILRLYPIADSNNEICNRIKDLNHRWKILTETVHETLKHLKYMLSIHGDFQLTQDSLLLWLTDLDVLLTNLEHLSEAPTNEKIRQLDVKNVFFLYILCRINS</sequence>
<dbReference type="GO" id="GO:0051015">
    <property type="term" value="F:actin filament binding"/>
    <property type="evidence" value="ECO:0007669"/>
    <property type="project" value="TreeGrafter"/>
</dbReference>
<dbReference type="GO" id="GO:0008285">
    <property type="term" value="P:negative regulation of cell population proliferation"/>
    <property type="evidence" value="ECO:0007669"/>
    <property type="project" value="TreeGrafter"/>
</dbReference>
<dbReference type="SUPFAM" id="SSF46966">
    <property type="entry name" value="Spectrin repeat"/>
    <property type="match status" value="3"/>
</dbReference>
<dbReference type="PANTHER" id="PTHR47535">
    <property type="entry name" value="MUSCLE-SPECIFIC PROTEIN 300 KDA, ISOFORM G"/>
    <property type="match status" value="1"/>
</dbReference>
<gene>
    <name evidence="7" type="ORF">OTI717_LOCUS32702</name>
</gene>
<dbReference type="EMBL" id="CAJOAX010010248">
    <property type="protein sequence ID" value="CAF4071632.1"/>
    <property type="molecule type" value="Genomic_DNA"/>
</dbReference>
<evidence type="ECO:0000313" key="7">
    <source>
        <dbReference type="EMBL" id="CAF4071632.1"/>
    </source>
</evidence>
<evidence type="ECO:0000256" key="1">
    <source>
        <dbReference type="ARBA" id="ARBA00004370"/>
    </source>
</evidence>
<dbReference type="PANTHER" id="PTHR47535:SF7">
    <property type="entry name" value="CALMIN"/>
    <property type="match status" value="1"/>
</dbReference>